<dbReference type="EMBL" id="UGQT01000001">
    <property type="protein sequence ID" value="STZ56934.1"/>
    <property type="molecule type" value="Genomic_DNA"/>
</dbReference>
<organism evidence="7 8">
    <name type="scientific">Mycolicibacterium tokaiense</name>
    <dbReference type="NCBI Taxonomy" id="39695"/>
    <lineage>
        <taxon>Bacteria</taxon>
        <taxon>Bacillati</taxon>
        <taxon>Actinomycetota</taxon>
        <taxon>Actinomycetes</taxon>
        <taxon>Mycobacteriales</taxon>
        <taxon>Mycobacteriaceae</taxon>
        <taxon>Mycolicibacterium</taxon>
    </lineage>
</organism>
<dbReference type="GO" id="GO:0000976">
    <property type="term" value="F:transcription cis-regulatory region binding"/>
    <property type="evidence" value="ECO:0007669"/>
    <property type="project" value="TreeGrafter"/>
</dbReference>
<evidence type="ECO:0000256" key="2">
    <source>
        <dbReference type="ARBA" id="ARBA00023015"/>
    </source>
</evidence>
<dbReference type="Proteomes" id="UP000254978">
    <property type="component" value="Unassembled WGS sequence"/>
</dbReference>
<keyword evidence="3 5" id="KW-0238">DNA-binding</keyword>
<dbReference type="Gene3D" id="1.10.10.60">
    <property type="entry name" value="Homeodomain-like"/>
    <property type="match status" value="1"/>
</dbReference>
<proteinExistence type="predicted"/>
<dbReference type="Pfam" id="PF17932">
    <property type="entry name" value="TetR_C_24"/>
    <property type="match status" value="1"/>
</dbReference>
<evidence type="ECO:0000313" key="8">
    <source>
        <dbReference type="Proteomes" id="UP000254978"/>
    </source>
</evidence>
<evidence type="ECO:0000313" key="7">
    <source>
        <dbReference type="EMBL" id="STZ56934.1"/>
    </source>
</evidence>
<dbReference type="AlphaFoldDB" id="A0A378T942"/>
<keyword evidence="8" id="KW-1185">Reference proteome</keyword>
<dbReference type="OrthoDB" id="3211155at2"/>
<dbReference type="PANTHER" id="PTHR30055:SF175">
    <property type="entry name" value="HTH-TYPE TRANSCRIPTIONAL REPRESSOR KSTR2"/>
    <property type="match status" value="1"/>
</dbReference>
<dbReference type="RefSeq" id="WP_115277349.1">
    <property type="nucleotide sequence ID" value="NZ_AP022600.1"/>
</dbReference>
<gene>
    <name evidence="7" type="primary">kstR2_2</name>
    <name evidence="7" type="ORF">NCTC10821_00427</name>
</gene>
<dbReference type="Pfam" id="PF00440">
    <property type="entry name" value="TetR_N"/>
    <property type="match status" value="1"/>
</dbReference>
<evidence type="ECO:0000256" key="4">
    <source>
        <dbReference type="ARBA" id="ARBA00023163"/>
    </source>
</evidence>
<sequence>MSMMIGRDEARRPTADDLTDLRPAHRKILLAAASLFRERGVAAVTMQDIGEAVGLSKAGVYHHAPSKEKLLEEIVYYGHVVLLRSFERARWSSESPAECLRVFIEERMEVIREHQDLTSVIWQERPLIAGAAFETSRRMAEEYRAGMRLLIKKAQDIGEIRPDLDPHLLTLAIDGMTGFACFWFQQGGSYTAREIGEKFWKFLAESWFVERS</sequence>
<feature type="domain" description="HTH tetR-type" evidence="6">
    <location>
        <begin position="22"/>
        <end position="82"/>
    </location>
</feature>
<dbReference type="Gene3D" id="1.10.357.10">
    <property type="entry name" value="Tetracycline Repressor, domain 2"/>
    <property type="match status" value="1"/>
</dbReference>
<dbReference type="InterPro" id="IPR041490">
    <property type="entry name" value="KstR2_TetR_C"/>
</dbReference>
<accession>A0A378T942</accession>
<keyword evidence="4" id="KW-0804">Transcription</keyword>
<dbReference type="InterPro" id="IPR009057">
    <property type="entry name" value="Homeodomain-like_sf"/>
</dbReference>
<protein>
    <submittedName>
        <fullName evidence="7">Transcriptional regulator</fullName>
    </submittedName>
</protein>
<dbReference type="InterPro" id="IPR001647">
    <property type="entry name" value="HTH_TetR"/>
</dbReference>
<name>A0A378T942_9MYCO</name>
<feature type="DNA-binding region" description="H-T-H motif" evidence="5">
    <location>
        <begin position="45"/>
        <end position="64"/>
    </location>
</feature>
<dbReference type="InterPro" id="IPR050109">
    <property type="entry name" value="HTH-type_TetR-like_transc_reg"/>
</dbReference>
<evidence type="ECO:0000256" key="1">
    <source>
        <dbReference type="ARBA" id="ARBA00022491"/>
    </source>
</evidence>
<keyword evidence="2" id="KW-0805">Transcription regulation</keyword>
<dbReference type="SUPFAM" id="SSF46689">
    <property type="entry name" value="Homeodomain-like"/>
    <property type="match status" value="1"/>
</dbReference>
<reference evidence="7 8" key="1">
    <citation type="submission" date="2018-06" db="EMBL/GenBank/DDBJ databases">
        <authorList>
            <consortium name="Pathogen Informatics"/>
            <person name="Doyle S."/>
        </authorList>
    </citation>
    <scope>NUCLEOTIDE SEQUENCE [LARGE SCALE GENOMIC DNA]</scope>
    <source>
        <strain evidence="7 8">NCTC10821</strain>
    </source>
</reference>
<dbReference type="InterPro" id="IPR036271">
    <property type="entry name" value="Tet_transcr_reg_TetR-rel_C_sf"/>
</dbReference>
<dbReference type="PROSITE" id="PS50977">
    <property type="entry name" value="HTH_TETR_2"/>
    <property type="match status" value="1"/>
</dbReference>
<keyword evidence="1" id="KW-0678">Repressor</keyword>
<dbReference type="PRINTS" id="PR00455">
    <property type="entry name" value="HTHTETR"/>
</dbReference>
<evidence type="ECO:0000256" key="5">
    <source>
        <dbReference type="PROSITE-ProRule" id="PRU00335"/>
    </source>
</evidence>
<dbReference type="SUPFAM" id="SSF48498">
    <property type="entry name" value="Tetracyclin repressor-like, C-terminal domain"/>
    <property type="match status" value="1"/>
</dbReference>
<dbReference type="GO" id="GO:0003700">
    <property type="term" value="F:DNA-binding transcription factor activity"/>
    <property type="evidence" value="ECO:0007669"/>
    <property type="project" value="TreeGrafter"/>
</dbReference>
<dbReference type="PANTHER" id="PTHR30055">
    <property type="entry name" value="HTH-TYPE TRANSCRIPTIONAL REGULATOR RUTR"/>
    <property type="match status" value="1"/>
</dbReference>
<evidence type="ECO:0000256" key="3">
    <source>
        <dbReference type="ARBA" id="ARBA00023125"/>
    </source>
</evidence>
<evidence type="ECO:0000259" key="6">
    <source>
        <dbReference type="PROSITE" id="PS50977"/>
    </source>
</evidence>